<evidence type="ECO:0000259" key="1">
    <source>
        <dbReference type="Pfam" id="PF07905"/>
    </source>
</evidence>
<dbReference type="RefSeq" id="WP_107000602.1">
    <property type="nucleotide sequence ID" value="NZ_JAQDZI010000012.1"/>
</dbReference>
<gene>
    <name evidence="2" type="ORF">C7U56_06070</name>
</gene>
<comment type="caution">
    <text evidence="2">The sequence shown here is derived from an EMBL/GenBank/DDBJ whole genome shotgun (WGS) entry which is preliminary data.</text>
</comment>
<dbReference type="InterPro" id="IPR012914">
    <property type="entry name" value="PucR_dom"/>
</dbReference>
<reference evidence="2 3" key="1">
    <citation type="submission" date="2018-03" db="EMBL/GenBank/DDBJ databases">
        <title>Lachnoclostridium SNUG30386 gen.nov., sp.nov., isolated from human faeces.</title>
        <authorList>
            <person name="Seo B."/>
            <person name="Jeon K."/>
            <person name="Ko G."/>
        </authorList>
    </citation>
    <scope>NUCLEOTIDE SEQUENCE [LARGE SCALE GENOMIC DNA]</scope>
    <source>
        <strain evidence="2 3">SNUG30386</strain>
    </source>
</reference>
<dbReference type="Pfam" id="PF07905">
    <property type="entry name" value="PucR"/>
    <property type="match status" value="1"/>
</dbReference>
<feature type="domain" description="Purine catabolism PurC-like" evidence="1">
    <location>
        <begin position="6"/>
        <end position="122"/>
    </location>
</feature>
<name>A0A2T3FQB2_9CLOT</name>
<sequence>MIRAIDILNLPSMREGYIAAGGNGAYRVIRRFEILEETYPAVVQYLDEGIFYLTSFWSLADNKENRIHLIEAMIEHRCAGIGIMPGSYLNEEIDPEILKLGNECGFPILYIPVTVRWGDMVSEYSIIANNSMESIERSWMDMALGTFVDFHVNKDPDMLCRKMSEILQLPIVMSALTVYSYGTEGITVAFLISRIQKIRQNEGNTMQSPMMLRIDSSRLAVVYFGENSMVACCPSRGSVQENMLQLYHQMAPYIVRELDNISQGSKIRKIEPAIPYYGKAKIYIVFMRFDSFDKSKLNFDRKYILYESNYNQKYCILLIPEEEGMKSPYDVYCRLSEDNKPNLFVFSQRKYKNKELHREIMRIKNLLNSLLFLKGLYSMDELSLLYLLTNAPREQKVLLYSADQLKIKYSDEVIIFLNTLRLYLVLRSIKEVSQLLGIHVNSVKYRIEKAVQYMEMGSDLSLNEISSLGTLLYLERMTAERR</sequence>
<organism evidence="2 3">
    <name type="scientific">Clostridium fessum</name>
    <dbReference type="NCBI Taxonomy" id="2126740"/>
    <lineage>
        <taxon>Bacteria</taxon>
        <taxon>Bacillati</taxon>
        <taxon>Bacillota</taxon>
        <taxon>Clostridia</taxon>
        <taxon>Eubacteriales</taxon>
        <taxon>Clostridiaceae</taxon>
        <taxon>Clostridium</taxon>
    </lineage>
</organism>
<accession>A0A2T3FQB2</accession>
<keyword evidence="3" id="KW-1185">Reference proteome</keyword>
<proteinExistence type="predicted"/>
<dbReference type="InterPro" id="IPR042070">
    <property type="entry name" value="PucR_C-HTH_sf"/>
</dbReference>
<evidence type="ECO:0000313" key="2">
    <source>
        <dbReference type="EMBL" id="PST37476.1"/>
    </source>
</evidence>
<protein>
    <recommendedName>
        <fullName evidence="1">Purine catabolism PurC-like domain-containing protein</fullName>
    </recommendedName>
</protein>
<dbReference type="EMBL" id="PYLO01000002">
    <property type="protein sequence ID" value="PST37476.1"/>
    <property type="molecule type" value="Genomic_DNA"/>
</dbReference>
<dbReference type="AlphaFoldDB" id="A0A2T3FQB2"/>
<evidence type="ECO:0000313" key="3">
    <source>
        <dbReference type="Proteomes" id="UP000241048"/>
    </source>
</evidence>
<dbReference type="Gene3D" id="1.10.10.2840">
    <property type="entry name" value="PucR C-terminal helix-turn-helix domain"/>
    <property type="match status" value="1"/>
</dbReference>
<dbReference type="Proteomes" id="UP000241048">
    <property type="component" value="Unassembled WGS sequence"/>
</dbReference>